<comment type="caution">
    <text evidence="3">The sequence shown here is derived from an EMBL/GenBank/DDBJ whole genome shotgun (WGS) entry which is preliminary data.</text>
</comment>
<evidence type="ECO:0000256" key="2">
    <source>
        <dbReference type="ARBA" id="ARBA00022525"/>
    </source>
</evidence>
<evidence type="ECO:0000313" key="3">
    <source>
        <dbReference type="EMBL" id="MBE9104682.1"/>
    </source>
</evidence>
<dbReference type="SUPFAM" id="SSF51120">
    <property type="entry name" value="beta-Roll"/>
    <property type="match status" value="1"/>
</dbReference>
<dbReference type="InterPro" id="IPR011049">
    <property type="entry name" value="Serralysin-like_metalloprot_C"/>
</dbReference>
<keyword evidence="2" id="KW-0964">Secreted</keyword>
<organism evidence="3 4">
    <name type="scientific">Nostoc cf. edaphicum LEGE 07299</name>
    <dbReference type="NCBI Taxonomy" id="2777974"/>
    <lineage>
        <taxon>Bacteria</taxon>
        <taxon>Bacillati</taxon>
        <taxon>Cyanobacteriota</taxon>
        <taxon>Cyanophyceae</taxon>
        <taxon>Nostocales</taxon>
        <taxon>Nostocaceae</taxon>
        <taxon>Nostoc</taxon>
    </lineage>
</organism>
<dbReference type="Gene3D" id="2.150.10.10">
    <property type="entry name" value="Serralysin-like metalloprotease, C-terminal"/>
    <property type="match status" value="1"/>
</dbReference>
<dbReference type="RefSeq" id="WP_194042427.1">
    <property type="nucleotide sequence ID" value="NZ_JADEXF010000163.1"/>
</dbReference>
<dbReference type="Proteomes" id="UP000647836">
    <property type="component" value="Unassembled WGS sequence"/>
</dbReference>
<evidence type="ECO:0008006" key="5">
    <source>
        <dbReference type="Google" id="ProtNLM"/>
    </source>
</evidence>
<name>A0ABR9TX48_9NOSO</name>
<gene>
    <name evidence="3" type="ORF">IQ229_06920</name>
</gene>
<dbReference type="Pfam" id="PF00353">
    <property type="entry name" value="HemolysinCabind"/>
    <property type="match status" value="2"/>
</dbReference>
<proteinExistence type="predicted"/>
<sequence length="469" mass="51551">MAILNRNDITNLYLYGQLTTPVNLLDSSLIRPKDTVIRVDVDAVELMKGPGRFAVGSQFELIKRFFNSNISISPGTYTKSEINARILKADRIYWTMKQYNYVDSVDDYLDRVWVYNSMAFKISDDAKFIVEQNGERRIENFATEPFINEDPNKRDNFDFGSEDITTSILNAFAGPKIDPSGIGRKVFLDYVNADLIPRTTYTQEAFEKDFQKSNSLFNSGYVDTPVAIGILIGLSGGFIDGLFNDGVIKFLDGNKPIIYGTVDADVISVEKSPIDGEGIIGGIQSKNYPTLYKFKGNGVVLLGGKGADTLIGGTRTSDILMGNEGNDQLTGQLSHFSRGNDTLNGGAGNDTLDGGLGDRDIAVFSDKFENYKYTISDRGLFGLGGKIITFAHNKGTQADGTDTLQDIEFAQFSDRIVPLPLKDGPKDTKQSDIYDNNGQLFASVSLTLPTFMLDEDADYTLNLSSVQGT</sequence>
<dbReference type="InterPro" id="IPR001343">
    <property type="entry name" value="Hemolysn_Ca-bd"/>
</dbReference>
<dbReference type="EMBL" id="JADEXF010000163">
    <property type="protein sequence ID" value="MBE9104682.1"/>
    <property type="molecule type" value="Genomic_DNA"/>
</dbReference>
<accession>A0ABR9TX48</accession>
<dbReference type="InterPro" id="IPR050557">
    <property type="entry name" value="RTX_toxin/Mannuronan_C5-epim"/>
</dbReference>
<protein>
    <recommendedName>
        <fullName evidence="5">Hemolysin-type calcium-binding region</fullName>
    </recommendedName>
</protein>
<dbReference type="PANTHER" id="PTHR38340:SF1">
    <property type="entry name" value="S-LAYER PROTEIN"/>
    <property type="match status" value="1"/>
</dbReference>
<reference evidence="3 4" key="1">
    <citation type="submission" date="2020-10" db="EMBL/GenBank/DDBJ databases">
        <authorList>
            <person name="Castelo-Branco R."/>
            <person name="Eusebio N."/>
            <person name="Adriana R."/>
            <person name="Vieira A."/>
            <person name="Brugerolle De Fraissinette N."/>
            <person name="Rezende De Castro R."/>
            <person name="Schneider M.P."/>
            <person name="Vasconcelos V."/>
            <person name="Leao P.N."/>
        </authorList>
    </citation>
    <scope>NUCLEOTIDE SEQUENCE [LARGE SCALE GENOMIC DNA]</scope>
    <source>
        <strain evidence="3 4">LEGE 07299</strain>
    </source>
</reference>
<keyword evidence="4" id="KW-1185">Reference proteome</keyword>
<evidence type="ECO:0000256" key="1">
    <source>
        <dbReference type="ARBA" id="ARBA00004613"/>
    </source>
</evidence>
<dbReference type="PANTHER" id="PTHR38340">
    <property type="entry name" value="S-LAYER PROTEIN"/>
    <property type="match status" value="1"/>
</dbReference>
<evidence type="ECO:0000313" key="4">
    <source>
        <dbReference type="Proteomes" id="UP000647836"/>
    </source>
</evidence>
<comment type="subcellular location">
    <subcellularLocation>
        <location evidence="1">Secreted</location>
    </subcellularLocation>
</comment>